<keyword evidence="7" id="KW-0325">Glycoprotein</keyword>
<dbReference type="PANTHER" id="PTHR24232:SF85">
    <property type="entry name" value="G-PROTEIN COUPLED RECEPTOR 4"/>
    <property type="match status" value="1"/>
</dbReference>
<dbReference type="InterPro" id="IPR000276">
    <property type="entry name" value="GPCR_Rhodpsn"/>
</dbReference>
<name>A0A8C1GQN5_CYPCA</name>
<evidence type="ECO:0000256" key="3">
    <source>
        <dbReference type="ARBA" id="ARBA00022989"/>
    </source>
</evidence>
<reference evidence="12" key="2">
    <citation type="submission" date="2025-09" db="UniProtKB">
        <authorList>
            <consortium name="Ensembl"/>
        </authorList>
    </citation>
    <scope>IDENTIFICATION</scope>
</reference>
<dbReference type="Ensembl" id="ENSCCRT00010013388.1">
    <property type="protein sequence ID" value="ENSCCRP00010012294.1"/>
    <property type="gene ID" value="ENSCCRG00010005199.1"/>
</dbReference>
<dbReference type="GO" id="GO:0005886">
    <property type="term" value="C:plasma membrane"/>
    <property type="evidence" value="ECO:0007669"/>
    <property type="project" value="TreeGrafter"/>
</dbReference>
<feature type="transmembrane region" description="Helical" evidence="10">
    <location>
        <begin position="188"/>
        <end position="208"/>
    </location>
</feature>
<keyword evidence="6 9" id="KW-0675">Receptor</keyword>
<evidence type="ECO:0000313" key="13">
    <source>
        <dbReference type="Proteomes" id="UP000694427"/>
    </source>
</evidence>
<feature type="transmembrane region" description="Helical" evidence="10">
    <location>
        <begin position="228"/>
        <end position="250"/>
    </location>
</feature>
<keyword evidence="4 9" id="KW-0297">G-protein coupled receptor</keyword>
<dbReference type="Gene3D" id="1.20.1070.10">
    <property type="entry name" value="Rhodopsin 7-helix transmembrane proteins"/>
    <property type="match status" value="1"/>
</dbReference>
<evidence type="ECO:0000256" key="5">
    <source>
        <dbReference type="ARBA" id="ARBA00023136"/>
    </source>
</evidence>
<evidence type="ECO:0000256" key="10">
    <source>
        <dbReference type="SAM" id="Phobius"/>
    </source>
</evidence>
<dbReference type="GO" id="GO:0035025">
    <property type="term" value="P:positive regulation of Rho protein signal transduction"/>
    <property type="evidence" value="ECO:0007669"/>
    <property type="project" value="TreeGrafter"/>
</dbReference>
<accession>A0A8C1GQN5</accession>
<evidence type="ECO:0000256" key="9">
    <source>
        <dbReference type="RuleBase" id="RU000688"/>
    </source>
</evidence>
<dbReference type="GO" id="GO:0007200">
    <property type="term" value="P:phospholipase C-activating G protein-coupled receptor signaling pathway"/>
    <property type="evidence" value="ECO:0007669"/>
    <property type="project" value="TreeGrafter"/>
</dbReference>
<dbReference type="PROSITE" id="PS00237">
    <property type="entry name" value="G_PROTEIN_RECEP_F1_1"/>
    <property type="match status" value="1"/>
</dbReference>
<evidence type="ECO:0000259" key="11">
    <source>
        <dbReference type="PROSITE" id="PS50262"/>
    </source>
</evidence>
<proteinExistence type="inferred from homology"/>
<feature type="transmembrane region" description="Helical" evidence="10">
    <location>
        <begin position="118"/>
        <end position="141"/>
    </location>
</feature>
<feature type="domain" description="G-protein coupled receptors family 1 profile" evidence="11">
    <location>
        <begin position="8"/>
        <end position="247"/>
    </location>
</feature>
<feature type="transmembrane region" description="Helical" evidence="10">
    <location>
        <begin position="41"/>
        <end position="61"/>
    </location>
</feature>
<dbReference type="PANTHER" id="PTHR24232">
    <property type="entry name" value="G-PROTEIN COUPLED RECEPTOR"/>
    <property type="match status" value="1"/>
</dbReference>
<keyword evidence="13" id="KW-1185">Reference proteome</keyword>
<evidence type="ECO:0000256" key="1">
    <source>
        <dbReference type="ARBA" id="ARBA00004141"/>
    </source>
</evidence>
<dbReference type="PRINTS" id="PR00237">
    <property type="entry name" value="GPCRRHODOPSN"/>
</dbReference>
<dbReference type="Pfam" id="PF00001">
    <property type="entry name" value="7tm_1"/>
    <property type="match status" value="1"/>
</dbReference>
<keyword evidence="5 10" id="KW-0472">Membrane</keyword>
<comment type="similarity">
    <text evidence="9">Belongs to the G-protein coupled receptor 1 family.</text>
</comment>
<evidence type="ECO:0000256" key="2">
    <source>
        <dbReference type="ARBA" id="ARBA00022692"/>
    </source>
</evidence>
<dbReference type="SUPFAM" id="SSF81321">
    <property type="entry name" value="Family A G protein-coupled receptor-like"/>
    <property type="match status" value="1"/>
</dbReference>
<evidence type="ECO:0000256" key="6">
    <source>
        <dbReference type="ARBA" id="ARBA00023170"/>
    </source>
</evidence>
<protein>
    <recommendedName>
        <fullName evidence="11">G-protein coupled receptors family 1 profile domain-containing protein</fullName>
    </recommendedName>
</protein>
<dbReference type="PROSITE" id="PS50262">
    <property type="entry name" value="G_PROTEIN_RECEP_F1_2"/>
    <property type="match status" value="1"/>
</dbReference>
<reference evidence="12" key="1">
    <citation type="submission" date="2025-08" db="UniProtKB">
        <authorList>
            <consortium name="Ensembl"/>
        </authorList>
    </citation>
    <scope>IDENTIFICATION</scope>
</reference>
<evidence type="ECO:0000256" key="7">
    <source>
        <dbReference type="ARBA" id="ARBA00023180"/>
    </source>
</evidence>
<comment type="subcellular location">
    <subcellularLocation>
        <location evidence="1">Membrane</location>
        <topology evidence="1">Multi-pass membrane protein</topology>
    </subcellularLocation>
</comment>
<keyword evidence="2 9" id="KW-0812">Transmembrane</keyword>
<sequence length="277" mass="31660">MSACASSSEMVVIWIIFSIEFVVMCLVLYGLCCLFRSNHAVPLFVMNLFVCDIIQICTKPVLHLCTLNVPKNILFFVFYLYFLSILVNTGFMVCISVERYIMIKHPVWYRLHHSCRNLVLISLLVWATLCGFMVIDVIIALKVDVELAFLLNVIVFFVPYPLVVFCFVGSWKALSHSVAVTPDERKRILRILALVLFNYTVLFLPSIVQNIIFAVSFNHGISSYYDCLHSVSGIMMYLNPLADSLLYVFIRKDAHSVLRFLCCKKLHENQLMVDGSG</sequence>
<feature type="transmembrane region" description="Helical" evidence="10">
    <location>
        <begin position="73"/>
        <end position="97"/>
    </location>
</feature>
<dbReference type="Proteomes" id="UP000694427">
    <property type="component" value="Unplaced"/>
</dbReference>
<keyword evidence="8 9" id="KW-0807">Transducer</keyword>
<evidence type="ECO:0000256" key="8">
    <source>
        <dbReference type="ARBA" id="ARBA00023224"/>
    </source>
</evidence>
<keyword evidence="3 10" id="KW-1133">Transmembrane helix</keyword>
<feature type="transmembrane region" description="Helical" evidence="10">
    <location>
        <begin position="147"/>
        <end position="168"/>
    </location>
</feature>
<dbReference type="InterPro" id="IPR017452">
    <property type="entry name" value="GPCR_Rhodpsn_7TM"/>
</dbReference>
<evidence type="ECO:0000313" key="12">
    <source>
        <dbReference type="Ensembl" id="ENSCCRP00010012294.1"/>
    </source>
</evidence>
<evidence type="ECO:0000256" key="4">
    <source>
        <dbReference type="ARBA" id="ARBA00023040"/>
    </source>
</evidence>
<dbReference type="AlphaFoldDB" id="A0A8C1GQN5"/>
<organism evidence="12 13">
    <name type="scientific">Cyprinus carpio</name>
    <name type="common">Common carp</name>
    <dbReference type="NCBI Taxonomy" id="7962"/>
    <lineage>
        <taxon>Eukaryota</taxon>
        <taxon>Metazoa</taxon>
        <taxon>Chordata</taxon>
        <taxon>Craniata</taxon>
        <taxon>Vertebrata</taxon>
        <taxon>Euteleostomi</taxon>
        <taxon>Actinopterygii</taxon>
        <taxon>Neopterygii</taxon>
        <taxon>Teleostei</taxon>
        <taxon>Ostariophysi</taxon>
        <taxon>Cypriniformes</taxon>
        <taxon>Cyprinidae</taxon>
        <taxon>Cyprininae</taxon>
        <taxon>Cyprinus</taxon>
    </lineage>
</organism>
<feature type="transmembrane region" description="Helical" evidence="10">
    <location>
        <begin position="12"/>
        <end position="34"/>
    </location>
</feature>
<dbReference type="GO" id="GO:0004930">
    <property type="term" value="F:G protein-coupled receptor activity"/>
    <property type="evidence" value="ECO:0007669"/>
    <property type="project" value="UniProtKB-KW"/>
</dbReference>